<organism evidence="1 2">
    <name type="scientific">Hyalomma asiaticum</name>
    <name type="common">Tick</name>
    <dbReference type="NCBI Taxonomy" id="266040"/>
    <lineage>
        <taxon>Eukaryota</taxon>
        <taxon>Metazoa</taxon>
        <taxon>Ecdysozoa</taxon>
        <taxon>Arthropoda</taxon>
        <taxon>Chelicerata</taxon>
        <taxon>Arachnida</taxon>
        <taxon>Acari</taxon>
        <taxon>Parasitiformes</taxon>
        <taxon>Ixodida</taxon>
        <taxon>Ixodoidea</taxon>
        <taxon>Ixodidae</taxon>
        <taxon>Hyalomminae</taxon>
        <taxon>Hyalomma</taxon>
    </lineage>
</organism>
<protein>
    <submittedName>
        <fullName evidence="1">Uncharacterized protein</fullName>
    </submittedName>
</protein>
<sequence>MLVLPGGRLKVIDFDTTKICHGLFSKRVMRSFFRKTPFEFNDAESAGTVPYMAPEVLRQRPYGRAVDWWSAGIVMYKLMTGRVPFRGKNRQTVRDRIIAAPLRFPRTEDRYHSATTPAKDMTFRMLRKNAVDRLGSRSYAEFKTHPFFDRFNWKRLHRDRHLCDIPSVGSLAEARKQAGESTTVPAKRRNLKLPDMRDVSADGQRPLLCFSSGSFKKLILAVEKANEPIAVSDSFMDTTEEPSSDISYALPLQPYEREQPAAPTAEEEDGAITRLESSEETRASLSPRFPPCATEPSNESDDVRPDSPADKSQLLVLDFVLKVNGETVLDVGLGRVKSLIAASGDQLLLTVMSSSPYRALTTRRDMMSVLRAAPLVNVTLQPPGGVCSLQKTYGIELLEPDVWDDRGKQFAKVYVIKAANTSLETGAVYPGDVIWTLGGTAVDQMPREHVYKLLYSGRAQLPASLVPLSPLRSEQRVHISKLRETTLSDANLITRLTAAVAYEETD</sequence>
<dbReference type="Proteomes" id="UP000821845">
    <property type="component" value="Chromosome 10"/>
</dbReference>
<accession>A0ACB7TBJ5</accession>
<proteinExistence type="predicted"/>
<comment type="caution">
    <text evidence="1">The sequence shown here is derived from an EMBL/GenBank/DDBJ whole genome shotgun (WGS) entry which is preliminary data.</text>
</comment>
<reference evidence="1" key="1">
    <citation type="submission" date="2020-05" db="EMBL/GenBank/DDBJ databases">
        <title>Large-scale comparative analyses of tick genomes elucidate their genetic diversity and vector capacities.</title>
        <authorList>
            <person name="Jia N."/>
            <person name="Wang J."/>
            <person name="Shi W."/>
            <person name="Du L."/>
            <person name="Sun Y."/>
            <person name="Zhan W."/>
            <person name="Jiang J."/>
            <person name="Wang Q."/>
            <person name="Zhang B."/>
            <person name="Ji P."/>
            <person name="Sakyi L.B."/>
            <person name="Cui X."/>
            <person name="Yuan T."/>
            <person name="Jiang B."/>
            <person name="Yang W."/>
            <person name="Lam T.T.-Y."/>
            <person name="Chang Q."/>
            <person name="Ding S."/>
            <person name="Wang X."/>
            <person name="Zhu J."/>
            <person name="Ruan X."/>
            <person name="Zhao L."/>
            <person name="Wei J."/>
            <person name="Que T."/>
            <person name="Du C."/>
            <person name="Cheng J."/>
            <person name="Dai P."/>
            <person name="Han X."/>
            <person name="Huang E."/>
            <person name="Gao Y."/>
            <person name="Liu J."/>
            <person name="Shao H."/>
            <person name="Ye R."/>
            <person name="Li L."/>
            <person name="Wei W."/>
            <person name="Wang X."/>
            <person name="Wang C."/>
            <person name="Yang T."/>
            <person name="Huo Q."/>
            <person name="Li W."/>
            <person name="Guo W."/>
            <person name="Chen H."/>
            <person name="Zhou L."/>
            <person name="Ni X."/>
            <person name="Tian J."/>
            <person name="Zhou Y."/>
            <person name="Sheng Y."/>
            <person name="Liu T."/>
            <person name="Pan Y."/>
            <person name="Xia L."/>
            <person name="Li J."/>
            <person name="Zhao F."/>
            <person name="Cao W."/>
        </authorList>
    </citation>
    <scope>NUCLEOTIDE SEQUENCE</scope>
    <source>
        <strain evidence="1">Hyas-2018</strain>
    </source>
</reference>
<evidence type="ECO:0000313" key="1">
    <source>
        <dbReference type="EMBL" id="KAH6943529.1"/>
    </source>
</evidence>
<name>A0ACB7TBJ5_HYAAI</name>
<gene>
    <name evidence="1" type="ORF">HPB50_023167</name>
</gene>
<keyword evidence="2" id="KW-1185">Reference proteome</keyword>
<evidence type="ECO:0000313" key="2">
    <source>
        <dbReference type="Proteomes" id="UP000821845"/>
    </source>
</evidence>
<dbReference type="EMBL" id="CM023490">
    <property type="protein sequence ID" value="KAH6943529.1"/>
    <property type="molecule type" value="Genomic_DNA"/>
</dbReference>